<evidence type="ECO:0000313" key="3">
    <source>
        <dbReference type="Proteomes" id="UP000002588"/>
    </source>
</evidence>
<keyword evidence="1" id="KW-0472">Membrane</keyword>
<gene>
    <name evidence="2" type="primary">nnrS</name>
    <name evidence="2" type="ordered locus">azo2417</name>
</gene>
<feature type="transmembrane region" description="Helical" evidence="1">
    <location>
        <begin position="59"/>
        <end position="82"/>
    </location>
</feature>
<feature type="transmembrane region" description="Helical" evidence="1">
    <location>
        <begin position="269"/>
        <end position="294"/>
    </location>
</feature>
<dbReference type="HOGENOM" id="CLU_041785_2_0_4"/>
<reference evidence="2 3" key="1">
    <citation type="journal article" date="2006" name="Nat. Biotechnol.">
        <title>Complete genome of the mutualistic, N2-fixing grass endophyte Azoarcus sp. strain BH72.</title>
        <authorList>
            <person name="Krause A."/>
            <person name="Ramakumar A."/>
            <person name="Bartels D."/>
            <person name="Battistoni F."/>
            <person name="Bekel T."/>
            <person name="Boch J."/>
            <person name="Boehm M."/>
            <person name="Friedrich F."/>
            <person name="Hurek T."/>
            <person name="Krause L."/>
            <person name="Linke B."/>
            <person name="McHardy A.C."/>
            <person name="Sarkar A."/>
            <person name="Schneiker S."/>
            <person name="Syed A.A."/>
            <person name="Thauer R."/>
            <person name="Vorhoelter F.-J."/>
            <person name="Weidner S."/>
            <person name="Puehler A."/>
            <person name="Reinhold-Hurek B."/>
            <person name="Kaiser O."/>
            <person name="Goesmann A."/>
        </authorList>
    </citation>
    <scope>NUCLEOTIDE SEQUENCE [LARGE SCALE GENOMIC DNA]</scope>
    <source>
        <strain evidence="2 3">BH72</strain>
    </source>
</reference>
<feature type="transmembrane region" description="Helical" evidence="1">
    <location>
        <begin position="146"/>
        <end position="166"/>
    </location>
</feature>
<dbReference type="RefSeq" id="WP_011766148.1">
    <property type="nucleotide sequence ID" value="NC_008702.1"/>
</dbReference>
<name>A1K879_AZOSB</name>
<feature type="transmembrane region" description="Helical" evidence="1">
    <location>
        <begin position="29"/>
        <end position="53"/>
    </location>
</feature>
<feature type="transmembrane region" description="Helical" evidence="1">
    <location>
        <begin position="300"/>
        <end position="322"/>
    </location>
</feature>
<dbReference type="AlphaFoldDB" id="A1K879"/>
<accession>A1K879</accession>
<evidence type="ECO:0000313" key="2">
    <source>
        <dbReference type="EMBL" id="CAL95034.1"/>
    </source>
</evidence>
<feature type="transmembrane region" description="Helical" evidence="1">
    <location>
        <begin position="358"/>
        <end position="380"/>
    </location>
</feature>
<keyword evidence="3" id="KW-1185">Reference proteome</keyword>
<feature type="transmembrane region" description="Helical" evidence="1">
    <location>
        <begin position="334"/>
        <end position="352"/>
    </location>
</feature>
<evidence type="ECO:0000256" key="1">
    <source>
        <dbReference type="SAM" id="Phobius"/>
    </source>
</evidence>
<dbReference type="KEGG" id="azo:azo2417"/>
<keyword evidence="1" id="KW-1133">Transmembrane helix</keyword>
<dbReference type="InterPro" id="IPR010266">
    <property type="entry name" value="NnrS"/>
</dbReference>
<dbReference type="Pfam" id="PF05940">
    <property type="entry name" value="NnrS"/>
    <property type="match status" value="1"/>
</dbReference>
<feature type="transmembrane region" description="Helical" evidence="1">
    <location>
        <begin position="178"/>
        <end position="197"/>
    </location>
</feature>
<feature type="transmembrane region" description="Helical" evidence="1">
    <location>
        <begin position="240"/>
        <end position="257"/>
    </location>
</feature>
<feature type="transmembrane region" description="Helical" evidence="1">
    <location>
        <begin position="119"/>
        <end position="139"/>
    </location>
</feature>
<dbReference type="EMBL" id="AM406670">
    <property type="protein sequence ID" value="CAL95034.1"/>
    <property type="molecule type" value="Genomic_DNA"/>
</dbReference>
<dbReference type="STRING" id="62928.azo2417"/>
<keyword evidence="1" id="KW-0812">Transmembrane</keyword>
<dbReference type="eggNOG" id="COG3213">
    <property type="taxonomic scope" value="Bacteria"/>
</dbReference>
<organism evidence="2 3">
    <name type="scientific">Azoarcus sp. (strain BH72)</name>
    <dbReference type="NCBI Taxonomy" id="418699"/>
    <lineage>
        <taxon>Bacteria</taxon>
        <taxon>Pseudomonadati</taxon>
        <taxon>Pseudomonadota</taxon>
        <taxon>Betaproteobacteria</taxon>
        <taxon>Rhodocyclales</taxon>
        <taxon>Zoogloeaceae</taxon>
        <taxon>Azoarcus</taxon>
    </lineage>
</organism>
<protein>
    <submittedName>
        <fullName evidence="2">Heme-Cu-containing membrane protein</fullName>
    </submittedName>
</protein>
<sequence length="396" mass="42028">MALIPLEEPTLKRAAPKGFAPFALGFRPFYLLAASFAALAIPAWVAMLGGLFAPPMPSMWWHAHEMLFGFAVAVIVGFLFTAGRNWTGLPTPTGARLAALAGVWLAGRLAMAFGSGPWAAAVDLAFLPLAAFALARVLVKARSTRNYFLPALLVLLTLGNLAFHLAQLGLVTWDPLQAVHFGLALVVVIETAIGGRVIPMFTFNALRGIWQWRNPRLDAAAIGTTAAALVLWALQWVPVLAGGLALLAAVLQTVRCVGWNPRAALARPLLWILHLGHLWIPLGLALVAASQWGWVARSAAVHAFAIGATGGLILGMITRTALGHTGRMLEAGKLESWAYGAVLAAAAARVITLLALPALAWGGVLIAALAWALAFCLYLVRYVPILLRPRIDGKEG</sequence>
<dbReference type="Proteomes" id="UP000002588">
    <property type="component" value="Chromosome"/>
</dbReference>
<proteinExistence type="predicted"/>